<protein>
    <recommendedName>
        <fullName evidence="10">Branched-chain-amino-acid aminotransferase</fullName>
        <ecNumber evidence="10">2.6.1.42</ecNumber>
    </recommendedName>
</protein>
<dbReference type="FunFam" id="3.20.10.10:FF:000004">
    <property type="entry name" value="Branched-chain-amino-acid aminotransferase"/>
    <property type="match status" value="1"/>
</dbReference>
<dbReference type="PANTHER" id="PTHR11825:SF69">
    <property type="entry name" value="BRANCHED-CHAIN-AMINO-ACID AMINOTRANSFERASE"/>
    <property type="match status" value="1"/>
</dbReference>
<comment type="cofactor">
    <cofactor evidence="1 9">
        <name>pyridoxal 5'-phosphate</name>
        <dbReference type="ChEBI" id="CHEBI:597326"/>
    </cofactor>
</comment>
<dbReference type="GO" id="GO:0052654">
    <property type="term" value="F:L-leucine-2-oxoglutarate transaminase activity"/>
    <property type="evidence" value="ECO:0007669"/>
    <property type="project" value="RHEA"/>
</dbReference>
<dbReference type="GO" id="GO:0052655">
    <property type="term" value="F:L-valine-2-oxoglutarate transaminase activity"/>
    <property type="evidence" value="ECO:0007669"/>
    <property type="project" value="RHEA"/>
</dbReference>
<dbReference type="SUPFAM" id="SSF56752">
    <property type="entry name" value="D-aminoacid aminotransferase-like PLP-dependent enzymes"/>
    <property type="match status" value="1"/>
</dbReference>
<evidence type="ECO:0000256" key="7">
    <source>
        <dbReference type="ARBA" id="ARBA00023304"/>
    </source>
</evidence>
<dbReference type="InParanoid" id="A0A4S2MRJ7"/>
<comment type="catalytic activity">
    <reaction evidence="10">
        <text>L-valine + 2-oxoglutarate = 3-methyl-2-oxobutanoate + L-glutamate</text>
        <dbReference type="Rhea" id="RHEA:24813"/>
        <dbReference type="ChEBI" id="CHEBI:11851"/>
        <dbReference type="ChEBI" id="CHEBI:16810"/>
        <dbReference type="ChEBI" id="CHEBI:29985"/>
        <dbReference type="ChEBI" id="CHEBI:57762"/>
        <dbReference type="EC" id="2.6.1.42"/>
    </reaction>
</comment>
<dbReference type="GO" id="GO:0009099">
    <property type="term" value="P:L-valine biosynthetic process"/>
    <property type="evidence" value="ECO:0007669"/>
    <property type="project" value="TreeGrafter"/>
</dbReference>
<proteinExistence type="inferred from homology"/>
<dbReference type="Gene3D" id="3.20.10.10">
    <property type="entry name" value="D-amino Acid Aminotransferase, subunit A, domain 2"/>
    <property type="match status" value="1"/>
</dbReference>
<evidence type="ECO:0000313" key="12">
    <source>
        <dbReference type="EMBL" id="TGZ77607.1"/>
    </source>
</evidence>
<keyword evidence="5 10" id="KW-0808">Transferase</keyword>
<sequence length="456" mass="50821">MAPPAPTSLTDIAVEQVLSKANTTAGAHPAKPVSDGWGAETTTKEPTLRPLDPTLLTTTLTTSPKPYGMPTNWGKEDVTTDHMIICNWNSTTGWSAPRLQPYQRMDLFPTASCLHYATECFEGLKAYRGMDGKLRLFRPSRNCARMLTSSTRIALPTFPPEALESLIKSLLAIDGKKWVPTPGSFLYIRPTMIGTGRALGVQKPVEASLFIVMTLFPRLDKKPMKLLASSEDTIRAWPGGFGSAKVGANYGPSLMAQKMAVQRGYDQILWLFGENALVTEAGASNFFVVLKEAGKTILLTAPLEDKIILDGVTRRSIIELAKERLGTELEVVERKYTMHELVAAKKEGRFVEAFAAGTAFFVAPVVAIEFRGEKMEIEMRGEEGVATRVKKWLTEIMWGEVQHEWGVVIEEKKWEAEVASEKEVEELKEKMRELMKGRAWLRALEELKLEKEEKEL</sequence>
<keyword evidence="13" id="KW-1185">Reference proteome</keyword>
<name>A0A4S2MRJ7_9PEZI</name>
<comment type="catalytic activity">
    <reaction evidence="10">
        <text>L-leucine + 2-oxoglutarate = 4-methyl-2-oxopentanoate + L-glutamate</text>
        <dbReference type="Rhea" id="RHEA:18321"/>
        <dbReference type="ChEBI" id="CHEBI:16810"/>
        <dbReference type="ChEBI" id="CHEBI:17865"/>
        <dbReference type="ChEBI" id="CHEBI:29985"/>
        <dbReference type="ChEBI" id="CHEBI:57427"/>
        <dbReference type="EC" id="2.6.1.42"/>
    </reaction>
</comment>
<keyword evidence="3 10" id="KW-0032">Aminotransferase</keyword>
<dbReference type="Gene3D" id="3.30.470.10">
    <property type="match status" value="1"/>
</dbReference>
<dbReference type="InterPro" id="IPR043131">
    <property type="entry name" value="BCAT-like_N"/>
</dbReference>
<reference evidence="12 13" key="1">
    <citation type="submission" date="2019-04" db="EMBL/GenBank/DDBJ databases">
        <title>Comparative genomics and transcriptomics to analyze fruiting body development in filamentous ascomycetes.</title>
        <authorList>
            <consortium name="DOE Joint Genome Institute"/>
            <person name="Lutkenhaus R."/>
            <person name="Traeger S."/>
            <person name="Breuer J."/>
            <person name="Kuo A."/>
            <person name="Lipzen A."/>
            <person name="Pangilinan J."/>
            <person name="Dilworth D."/>
            <person name="Sandor L."/>
            <person name="Poggeler S."/>
            <person name="Barry K."/>
            <person name="Grigoriev I.V."/>
            <person name="Nowrousian M."/>
        </authorList>
    </citation>
    <scope>NUCLEOTIDE SEQUENCE [LARGE SCALE GENOMIC DNA]</scope>
    <source>
        <strain evidence="12 13">CBS 389.68</strain>
    </source>
</reference>
<evidence type="ECO:0000256" key="3">
    <source>
        <dbReference type="ARBA" id="ARBA00022576"/>
    </source>
</evidence>
<dbReference type="FunFam" id="3.30.470.10:FF:000012">
    <property type="entry name" value="Branched-chain-amino-acid aminotransferase"/>
    <property type="match status" value="1"/>
</dbReference>
<evidence type="ECO:0000256" key="11">
    <source>
        <dbReference type="SAM" id="MobiDB-lite"/>
    </source>
</evidence>
<organism evidence="12 13">
    <name type="scientific">Ascodesmis nigricans</name>
    <dbReference type="NCBI Taxonomy" id="341454"/>
    <lineage>
        <taxon>Eukaryota</taxon>
        <taxon>Fungi</taxon>
        <taxon>Dikarya</taxon>
        <taxon>Ascomycota</taxon>
        <taxon>Pezizomycotina</taxon>
        <taxon>Pezizomycetes</taxon>
        <taxon>Pezizales</taxon>
        <taxon>Ascodesmidaceae</taxon>
        <taxon>Ascodesmis</taxon>
    </lineage>
</organism>
<dbReference type="InterPro" id="IPR005786">
    <property type="entry name" value="B_amino_transII"/>
</dbReference>
<dbReference type="InterPro" id="IPR043132">
    <property type="entry name" value="BCAT-like_C"/>
</dbReference>
<dbReference type="InterPro" id="IPR018300">
    <property type="entry name" value="Aminotrans_IV_CS"/>
</dbReference>
<evidence type="ECO:0000256" key="4">
    <source>
        <dbReference type="ARBA" id="ARBA00022605"/>
    </source>
</evidence>
<dbReference type="AlphaFoldDB" id="A0A4S2MRJ7"/>
<keyword evidence="4 10" id="KW-0028">Amino-acid biosynthesis</keyword>
<accession>A0A4S2MRJ7</accession>
<evidence type="ECO:0000256" key="10">
    <source>
        <dbReference type="RuleBase" id="RU004517"/>
    </source>
</evidence>
<evidence type="ECO:0000256" key="1">
    <source>
        <dbReference type="ARBA" id="ARBA00001933"/>
    </source>
</evidence>
<evidence type="ECO:0000256" key="6">
    <source>
        <dbReference type="ARBA" id="ARBA00022898"/>
    </source>
</evidence>
<dbReference type="GO" id="GO:0009098">
    <property type="term" value="P:L-leucine biosynthetic process"/>
    <property type="evidence" value="ECO:0007669"/>
    <property type="project" value="TreeGrafter"/>
</dbReference>
<dbReference type="PANTHER" id="PTHR11825">
    <property type="entry name" value="SUBGROUP IIII AMINOTRANSFERASE"/>
    <property type="match status" value="1"/>
</dbReference>
<evidence type="ECO:0000256" key="8">
    <source>
        <dbReference type="RuleBase" id="RU004106"/>
    </source>
</evidence>
<dbReference type="STRING" id="341454.A0A4S2MRJ7"/>
<evidence type="ECO:0000256" key="5">
    <source>
        <dbReference type="ARBA" id="ARBA00022679"/>
    </source>
</evidence>
<evidence type="ECO:0000256" key="9">
    <source>
        <dbReference type="RuleBase" id="RU004516"/>
    </source>
</evidence>
<dbReference type="InterPro" id="IPR001544">
    <property type="entry name" value="Aminotrans_IV"/>
</dbReference>
<dbReference type="PROSITE" id="PS00770">
    <property type="entry name" value="AA_TRANSFER_CLASS_4"/>
    <property type="match status" value="1"/>
</dbReference>
<dbReference type="Proteomes" id="UP000298138">
    <property type="component" value="Unassembled WGS sequence"/>
</dbReference>
<comment type="catalytic activity">
    <reaction evidence="10">
        <text>L-isoleucine + 2-oxoglutarate = (S)-3-methyl-2-oxopentanoate + L-glutamate</text>
        <dbReference type="Rhea" id="RHEA:24801"/>
        <dbReference type="ChEBI" id="CHEBI:16810"/>
        <dbReference type="ChEBI" id="CHEBI:29985"/>
        <dbReference type="ChEBI" id="CHEBI:35146"/>
        <dbReference type="ChEBI" id="CHEBI:58045"/>
        <dbReference type="EC" id="2.6.1.42"/>
    </reaction>
</comment>
<keyword evidence="6 9" id="KW-0663">Pyridoxal phosphate</keyword>
<dbReference type="InterPro" id="IPR033939">
    <property type="entry name" value="BCAT_family"/>
</dbReference>
<gene>
    <name evidence="12" type="ORF">EX30DRAFT_343968</name>
</gene>
<dbReference type="OrthoDB" id="1732691at2759"/>
<feature type="compositionally biased region" description="Low complexity" evidence="11">
    <location>
        <begin position="48"/>
        <end position="66"/>
    </location>
</feature>
<dbReference type="Pfam" id="PF01063">
    <property type="entry name" value="Aminotran_4"/>
    <property type="match status" value="1"/>
</dbReference>
<dbReference type="CDD" id="cd01557">
    <property type="entry name" value="BCAT_beta_family"/>
    <property type="match status" value="1"/>
</dbReference>
<dbReference type="EC" id="2.6.1.42" evidence="10"/>
<dbReference type="InterPro" id="IPR036038">
    <property type="entry name" value="Aminotransferase-like"/>
</dbReference>
<evidence type="ECO:0000256" key="2">
    <source>
        <dbReference type="ARBA" id="ARBA00009320"/>
    </source>
</evidence>
<dbReference type="GO" id="GO:0005739">
    <property type="term" value="C:mitochondrion"/>
    <property type="evidence" value="ECO:0007669"/>
    <property type="project" value="TreeGrafter"/>
</dbReference>
<keyword evidence="7 10" id="KW-0100">Branched-chain amino acid biosynthesis</keyword>
<dbReference type="EMBL" id="ML220151">
    <property type="protein sequence ID" value="TGZ77607.1"/>
    <property type="molecule type" value="Genomic_DNA"/>
</dbReference>
<evidence type="ECO:0000313" key="13">
    <source>
        <dbReference type="Proteomes" id="UP000298138"/>
    </source>
</evidence>
<comment type="similarity">
    <text evidence="2 8">Belongs to the class-IV pyridoxal-phosphate-dependent aminotransferase family.</text>
</comment>
<feature type="region of interest" description="Disordered" evidence="11">
    <location>
        <begin position="23"/>
        <end position="71"/>
    </location>
</feature>
<dbReference type="GO" id="GO:0052656">
    <property type="term" value="F:L-isoleucine-2-oxoglutarate transaminase activity"/>
    <property type="evidence" value="ECO:0007669"/>
    <property type="project" value="RHEA"/>
</dbReference>